<sequence>MRAVALISVSDPARHALRPAPEAAAISVLAEGRLRRHVAERHLNELGDLLPGRTKTLAADLDAAVAEWA</sequence>
<dbReference type="RefSeq" id="WP_179841969.1">
    <property type="nucleotide sequence ID" value="NZ_JACCBA010000001.1"/>
</dbReference>
<evidence type="ECO:0000313" key="2">
    <source>
        <dbReference type="Proteomes" id="UP000529783"/>
    </source>
</evidence>
<comment type="caution">
    <text evidence="1">The sequence shown here is derived from an EMBL/GenBank/DDBJ whole genome shotgun (WGS) entry which is preliminary data.</text>
</comment>
<protein>
    <submittedName>
        <fullName evidence="1">Putative heme iron utilization protein</fullName>
    </submittedName>
</protein>
<dbReference type="Proteomes" id="UP000529783">
    <property type="component" value="Unassembled WGS sequence"/>
</dbReference>
<name>A0A7Y9EAY4_9ACTN</name>
<evidence type="ECO:0000313" key="1">
    <source>
        <dbReference type="EMBL" id="NYD44384.1"/>
    </source>
</evidence>
<organism evidence="1 2">
    <name type="scientific">Actinomadura luteofluorescens</name>
    <dbReference type="NCBI Taxonomy" id="46163"/>
    <lineage>
        <taxon>Bacteria</taxon>
        <taxon>Bacillati</taxon>
        <taxon>Actinomycetota</taxon>
        <taxon>Actinomycetes</taxon>
        <taxon>Streptosporangiales</taxon>
        <taxon>Thermomonosporaceae</taxon>
        <taxon>Actinomadura</taxon>
    </lineage>
</organism>
<accession>A0A7Y9EAY4</accession>
<proteinExistence type="predicted"/>
<dbReference type="EMBL" id="JACCBA010000001">
    <property type="protein sequence ID" value="NYD44384.1"/>
    <property type="molecule type" value="Genomic_DNA"/>
</dbReference>
<reference evidence="1 2" key="1">
    <citation type="submission" date="2020-07" db="EMBL/GenBank/DDBJ databases">
        <title>Sequencing the genomes of 1000 actinobacteria strains.</title>
        <authorList>
            <person name="Klenk H.-P."/>
        </authorList>
    </citation>
    <scope>NUCLEOTIDE SEQUENCE [LARGE SCALE GENOMIC DNA]</scope>
    <source>
        <strain evidence="1 2">DSM 40398</strain>
    </source>
</reference>
<dbReference type="AlphaFoldDB" id="A0A7Y9EAY4"/>
<gene>
    <name evidence="1" type="ORF">BJY14_000367</name>
</gene>
<keyword evidence="2" id="KW-1185">Reference proteome</keyword>